<dbReference type="GO" id="GO:0005886">
    <property type="term" value="C:plasma membrane"/>
    <property type="evidence" value="ECO:0007669"/>
    <property type="project" value="TreeGrafter"/>
</dbReference>
<feature type="compositionally biased region" description="Basic residues" evidence="6">
    <location>
        <begin position="483"/>
        <end position="493"/>
    </location>
</feature>
<feature type="transmembrane region" description="Helical" evidence="7">
    <location>
        <begin position="376"/>
        <end position="397"/>
    </location>
</feature>
<comment type="function">
    <text evidence="1">Multidrug efflux pump.</text>
</comment>
<feature type="transmembrane region" description="Helical" evidence="7">
    <location>
        <begin position="211"/>
        <end position="232"/>
    </location>
</feature>
<evidence type="ECO:0000256" key="2">
    <source>
        <dbReference type="ARBA" id="ARBA00010199"/>
    </source>
</evidence>
<dbReference type="AlphaFoldDB" id="W0GQD0"/>
<feature type="transmembrane region" description="Helical" evidence="7">
    <location>
        <begin position="67"/>
        <end position="83"/>
    </location>
</feature>
<evidence type="ECO:0000256" key="4">
    <source>
        <dbReference type="ARBA" id="ARBA00022448"/>
    </source>
</evidence>
<dbReference type="InterPro" id="IPR002528">
    <property type="entry name" value="MATE_fam"/>
</dbReference>
<feature type="transmembrane region" description="Helical" evidence="7">
    <location>
        <begin position="404"/>
        <end position="426"/>
    </location>
</feature>
<evidence type="ECO:0000256" key="3">
    <source>
        <dbReference type="ARBA" id="ARBA00020268"/>
    </source>
</evidence>
<keyword evidence="4" id="KW-0813">Transport</keyword>
<dbReference type="HOGENOM" id="CLU_539588_0_0_14"/>
<proteinExistence type="inferred from homology"/>
<dbReference type="GO" id="GO:0042910">
    <property type="term" value="F:xenobiotic transmembrane transporter activity"/>
    <property type="evidence" value="ECO:0007669"/>
    <property type="project" value="InterPro"/>
</dbReference>
<reference evidence="8 9" key="1">
    <citation type="submission" date="2013-09" db="EMBL/GenBank/DDBJ databases">
        <title>Complete genome sequence of Spiroplasma mirum suckling mouse cataract agent.</title>
        <authorList>
            <person name="Landry C.A."/>
            <person name="Bastian F.O."/>
            <person name="Thune R.L."/>
        </authorList>
    </citation>
    <scope>NUCLEOTIDE SEQUENCE [LARGE SCALE GENOMIC DNA]</scope>
    <source>
        <strain evidence="8 9">SMCA</strain>
    </source>
</reference>
<dbReference type="GO" id="GO:0015297">
    <property type="term" value="F:antiporter activity"/>
    <property type="evidence" value="ECO:0007669"/>
    <property type="project" value="InterPro"/>
</dbReference>
<dbReference type="Proteomes" id="UP000019260">
    <property type="component" value="Chromosome"/>
</dbReference>
<dbReference type="RefSeq" id="WP_025317198.1">
    <property type="nucleotide sequence ID" value="NZ_CP002082.1"/>
</dbReference>
<dbReference type="eggNOG" id="COG0534">
    <property type="taxonomic scope" value="Bacteria"/>
</dbReference>
<feature type="transmembrane region" description="Helical" evidence="7">
    <location>
        <begin position="262"/>
        <end position="280"/>
    </location>
</feature>
<feature type="region of interest" description="Disordered" evidence="6">
    <location>
        <begin position="475"/>
        <end position="505"/>
    </location>
</feature>
<feature type="transmembrane region" description="Helical" evidence="7">
    <location>
        <begin position="103"/>
        <end position="129"/>
    </location>
</feature>
<feature type="transmembrane region" description="Helical" evidence="7">
    <location>
        <begin position="177"/>
        <end position="199"/>
    </location>
</feature>
<evidence type="ECO:0000256" key="6">
    <source>
        <dbReference type="SAM" id="MobiDB-lite"/>
    </source>
</evidence>
<organism evidence="8 9">
    <name type="scientific">Spiroplasma mirum ATCC 29335</name>
    <dbReference type="NCBI Taxonomy" id="838561"/>
    <lineage>
        <taxon>Bacteria</taxon>
        <taxon>Bacillati</taxon>
        <taxon>Mycoplasmatota</taxon>
        <taxon>Mollicutes</taxon>
        <taxon>Entomoplasmatales</taxon>
        <taxon>Spiroplasmataceae</taxon>
        <taxon>Spiroplasma</taxon>
    </lineage>
</organism>
<dbReference type="InterPro" id="IPR050222">
    <property type="entry name" value="MATE_MdtK"/>
</dbReference>
<keyword evidence="7" id="KW-0472">Membrane</keyword>
<dbReference type="PANTHER" id="PTHR43298:SF2">
    <property type="entry name" value="FMN_FAD EXPORTER YEEO-RELATED"/>
    <property type="match status" value="1"/>
</dbReference>
<dbReference type="OrthoDB" id="9811110at2"/>
<keyword evidence="7" id="KW-0812">Transmembrane</keyword>
<sequence>MDIAADKKNRNFYLTTLLMMIPMTVQGLMDNFISLFNTFICGQFQNETYSSDDIVAGIGSQTNVFEIVWYGLIGLVIAGNVYTSQYYGAKDFAKVRETMNTKLCYMVGFALISLIIVESATPNIISAIIGGENATGGANNAIHIGVQYTRIAAISYSLLAISYCFAMTMNALGKIKITLLASLVGILINLLVSCSFGFIGNHDTMFKVDGLAVGVILSWFGSTMVYVIYFLITKPIFRPYFNIFYITKDMHKKMIKTSIPNVANQLMLGFALVIQIAIFARNGGPQAIAALQIVLTIFTLLFSIFRPLTGLTAFFVGKELGANNTKQAKKNAWRIIFLVFIVSLIIALLFLSMSWWVPQTLYPNLSDYTKSLASWYLYFAPILFLCTALIQLLSLILGVGGYQLYASIANIIMLWMLDVLVVFLLFKYTSLTIHYVLMIGCLLKLIELAVIFTMFLLIPWNRNLVVREESYAPSHATPGQKLYHQRRMKKNKPQKNNPNQPSFGN</sequence>
<evidence type="ECO:0000256" key="7">
    <source>
        <dbReference type="SAM" id="Phobius"/>
    </source>
</evidence>
<evidence type="ECO:0000313" key="8">
    <source>
        <dbReference type="EMBL" id="AHI57815.1"/>
    </source>
</evidence>
<comment type="similarity">
    <text evidence="2">Belongs to the multi antimicrobial extrusion (MATE) (TC 2.A.66.1) family.</text>
</comment>
<evidence type="ECO:0000256" key="5">
    <source>
        <dbReference type="ARBA" id="ARBA00031636"/>
    </source>
</evidence>
<name>W0GQD0_9MOLU</name>
<dbReference type="PANTHER" id="PTHR43298">
    <property type="entry name" value="MULTIDRUG RESISTANCE PROTEIN NORM-RELATED"/>
    <property type="match status" value="1"/>
</dbReference>
<evidence type="ECO:0000313" key="9">
    <source>
        <dbReference type="Proteomes" id="UP000019260"/>
    </source>
</evidence>
<accession>W0GQD0</accession>
<feature type="transmembrane region" description="Helical" evidence="7">
    <location>
        <begin position="141"/>
        <end position="165"/>
    </location>
</feature>
<evidence type="ECO:0000256" key="1">
    <source>
        <dbReference type="ARBA" id="ARBA00003408"/>
    </source>
</evidence>
<dbReference type="STRING" id="838561.P344_02340"/>
<feature type="compositionally biased region" description="Low complexity" evidence="6">
    <location>
        <begin position="494"/>
        <end position="505"/>
    </location>
</feature>
<feature type="transmembrane region" description="Helical" evidence="7">
    <location>
        <begin position="432"/>
        <end position="458"/>
    </location>
</feature>
<keyword evidence="7" id="KW-1133">Transmembrane helix</keyword>
<dbReference type="KEGG" id="smir:SMM_0391"/>
<dbReference type="Pfam" id="PF01554">
    <property type="entry name" value="MatE"/>
    <property type="match status" value="2"/>
</dbReference>
<gene>
    <name evidence="8" type="ORF">P344_02340</name>
</gene>
<dbReference type="KEGG" id="smia:P344_02340"/>
<dbReference type="EMBL" id="CP006720">
    <property type="protein sequence ID" value="AHI57815.1"/>
    <property type="molecule type" value="Genomic_DNA"/>
</dbReference>
<feature type="transmembrane region" description="Helical" evidence="7">
    <location>
        <begin position="286"/>
        <end position="305"/>
    </location>
</feature>
<protein>
    <recommendedName>
        <fullName evidence="3">Probable multidrug resistance protein NorM</fullName>
    </recommendedName>
    <alternativeName>
        <fullName evidence="5">Multidrug-efflux transporter</fullName>
    </alternativeName>
</protein>
<dbReference type="PATRIC" id="fig|838561.3.peg.448"/>
<keyword evidence="9" id="KW-1185">Reference proteome</keyword>
<feature type="transmembrane region" description="Helical" evidence="7">
    <location>
        <begin position="335"/>
        <end position="356"/>
    </location>
</feature>
<feature type="transmembrane region" description="Helical" evidence="7">
    <location>
        <begin position="12"/>
        <end position="29"/>
    </location>
</feature>